<evidence type="ECO:0000256" key="2">
    <source>
        <dbReference type="ARBA" id="ARBA00022729"/>
    </source>
</evidence>
<dbReference type="EnsemblMetazoa" id="SCAU006755-RB">
    <property type="protein sequence ID" value="SCAU006755-PB"/>
    <property type="gene ID" value="SCAU006755"/>
</dbReference>
<keyword evidence="6" id="KW-1185">Reference proteome</keyword>
<evidence type="ECO:0000313" key="5">
    <source>
        <dbReference type="EnsemblMetazoa" id="SCAU006755-PB"/>
    </source>
</evidence>
<feature type="transmembrane region" description="Helical" evidence="4">
    <location>
        <begin position="485"/>
        <end position="510"/>
    </location>
</feature>
<dbReference type="Gene3D" id="3.80.10.10">
    <property type="entry name" value="Ribonuclease Inhibitor"/>
    <property type="match status" value="2"/>
</dbReference>
<name>A0A1I8PC72_STOCA</name>
<protein>
    <recommendedName>
        <fullName evidence="7">LRRCT domain-containing protein</fullName>
    </recommendedName>
</protein>
<dbReference type="InterPro" id="IPR032675">
    <property type="entry name" value="LRR_dom_sf"/>
</dbReference>
<dbReference type="AlphaFoldDB" id="A0A1I8PC72"/>
<evidence type="ECO:0000313" key="6">
    <source>
        <dbReference type="Proteomes" id="UP000095300"/>
    </source>
</evidence>
<accession>A0A1I8PC72</accession>
<dbReference type="KEGG" id="scac:106087944"/>
<evidence type="ECO:0000256" key="4">
    <source>
        <dbReference type="SAM" id="Phobius"/>
    </source>
</evidence>
<dbReference type="PANTHER" id="PTHR24373:SF378">
    <property type="entry name" value="FI03225P-RELATED"/>
    <property type="match status" value="1"/>
</dbReference>
<dbReference type="Pfam" id="PF13306">
    <property type="entry name" value="LRR_5"/>
    <property type="match status" value="1"/>
</dbReference>
<keyword evidence="4" id="KW-0812">Transmembrane</keyword>
<dbReference type="PANTHER" id="PTHR24373">
    <property type="entry name" value="SLIT RELATED LEUCINE-RICH REPEAT NEURONAL PROTEIN"/>
    <property type="match status" value="1"/>
</dbReference>
<dbReference type="VEuPathDB" id="VectorBase:SCAU006755"/>
<keyword evidence="2" id="KW-0732">Signal</keyword>
<dbReference type="PROSITE" id="PS51450">
    <property type="entry name" value="LRR"/>
    <property type="match status" value="1"/>
</dbReference>
<proteinExistence type="predicted"/>
<keyword evidence="3" id="KW-0677">Repeat</keyword>
<dbReference type="STRING" id="35570.A0A1I8PC72"/>
<evidence type="ECO:0000256" key="3">
    <source>
        <dbReference type="ARBA" id="ARBA00022737"/>
    </source>
</evidence>
<evidence type="ECO:0000256" key="1">
    <source>
        <dbReference type="ARBA" id="ARBA00022614"/>
    </source>
</evidence>
<gene>
    <name evidence="5" type="primary">106087944</name>
</gene>
<dbReference type="SUPFAM" id="SSF52058">
    <property type="entry name" value="L domain-like"/>
    <property type="match status" value="1"/>
</dbReference>
<dbReference type="InterPro" id="IPR026906">
    <property type="entry name" value="LRR_5"/>
</dbReference>
<evidence type="ECO:0008006" key="7">
    <source>
        <dbReference type="Google" id="ProtNLM"/>
    </source>
</evidence>
<dbReference type="GO" id="GO:0005615">
    <property type="term" value="C:extracellular space"/>
    <property type="evidence" value="ECO:0007669"/>
    <property type="project" value="TreeGrafter"/>
</dbReference>
<keyword evidence="4" id="KW-0472">Membrane</keyword>
<sequence>MVPIIISVVNVYPSQHRFAVRRPLNTVLIMLPLHKDNLLIGLIFAIGWMQIGAAQHEDIPYENVENICSTCVCSEKSANPKTNQKAHHMLNCSAKRFKHILARWPNEFVRSQKDTTIVASFSGNTIELLQQLPATNATLSFACRHCGIKYLQSPTFMDVPNIVALDLAYNTITAEELIPDVFRGPYHLNSYESIALIELDLSHNHLQSLDRHLFQHTPNLTILNLGHNNFKTLDTPTTAALSSAIRLQNLDLSYTDINTIPPAIFEKLISLKTLNLAGNKFVHLPSNFRMIGKTLDSLNLAGNMFSGFEDKTFMGLEKLTHLNISGMAPLKGIQNNTFSHLKHLTNLDCSHNPNMEKFDLNGLMQSLNLTYLDISHCHLSSLTLNIDLSIVLNNTNVTWPNPWPMLKTFKIEGNAWMCNCDLLKTLEYAGSHHMVEGDLTRCDTPYILSGAKLSNLTASQVCSMQIPVKYHVIDEDPPRFRRKRYVILTVITASVVVVLGLMIGLIVVCIRRRLKRDDFGVEPIRYTSVRSSNLSAFSHGHTNGAAVNGGGRSVTSPAV</sequence>
<dbReference type="InterPro" id="IPR003591">
    <property type="entry name" value="Leu-rich_rpt_typical-subtyp"/>
</dbReference>
<dbReference type="Proteomes" id="UP000095300">
    <property type="component" value="Unassembled WGS sequence"/>
</dbReference>
<keyword evidence="1" id="KW-0433">Leucine-rich repeat</keyword>
<keyword evidence="4" id="KW-1133">Transmembrane helix</keyword>
<dbReference type="SMART" id="SM00369">
    <property type="entry name" value="LRR_TYP"/>
    <property type="match status" value="4"/>
</dbReference>
<dbReference type="GO" id="GO:0031012">
    <property type="term" value="C:extracellular matrix"/>
    <property type="evidence" value="ECO:0007669"/>
    <property type="project" value="TreeGrafter"/>
</dbReference>
<dbReference type="Pfam" id="PF13855">
    <property type="entry name" value="LRR_8"/>
    <property type="match status" value="2"/>
</dbReference>
<dbReference type="InterPro" id="IPR001611">
    <property type="entry name" value="Leu-rich_rpt"/>
</dbReference>
<organism evidence="5 6">
    <name type="scientific">Stomoxys calcitrans</name>
    <name type="common">Stable fly</name>
    <name type="synonym">Conops calcitrans</name>
    <dbReference type="NCBI Taxonomy" id="35570"/>
    <lineage>
        <taxon>Eukaryota</taxon>
        <taxon>Metazoa</taxon>
        <taxon>Ecdysozoa</taxon>
        <taxon>Arthropoda</taxon>
        <taxon>Hexapoda</taxon>
        <taxon>Insecta</taxon>
        <taxon>Pterygota</taxon>
        <taxon>Neoptera</taxon>
        <taxon>Endopterygota</taxon>
        <taxon>Diptera</taxon>
        <taxon>Brachycera</taxon>
        <taxon>Muscomorpha</taxon>
        <taxon>Muscoidea</taxon>
        <taxon>Muscidae</taxon>
        <taxon>Stomoxys</taxon>
    </lineage>
</organism>
<reference evidence="5" key="1">
    <citation type="submission" date="2020-05" db="UniProtKB">
        <authorList>
            <consortium name="EnsemblMetazoa"/>
        </authorList>
    </citation>
    <scope>IDENTIFICATION</scope>
    <source>
        <strain evidence="5">USDA</strain>
    </source>
</reference>
<dbReference type="OrthoDB" id="635273at2759"/>
<dbReference type="InterPro" id="IPR050328">
    <property type="entry name" value="Dev_Immune_Receptor"/>
</dbReference>